<dbReference type="Pfam" id="PF08263">
    <property type="entry name" value="LRRNT_2"/>
    <property type="match status" value="1"/>
</dbReference>
<name>A0AAV1YJJ0_LUPLU</name>
<dbReference type="InterPro" id="IPR031158">
    <property type="entry name" value="GH10_AS"/>
</dbReference>
<dbReference type="InterPro" id="IPR032675">
    <property type="entry name" value="LRR_dom_sf"/>
</dbReference>
<dbReference type="Pfam" id="PF00560">
    <property type="entry name" value="LRR_1"/>
    <property type="match status" value="2"/>
</dbReference>
<keyword evidence="15" id="KW-0624">Polysaccharide degradation</keyword>
<evidence type="ECO:0000256" key="3">
    <source>
        <dbReference type="ARBA" id="ARBA00007495"/>
    </source>
</evidence>
<comment type="similarity">
    <text evidence="16">Belongs to the polygalacturonase-inhibiting protein family.</text>
</comment>
<dbReference type="Proteomes" id="UP001497480">
    <property type="component" value="Unassembled WGS sequence"/>
</dbReference>
<evidence type="ECO:0000256" key="13">
    <source>
        <dbReference type="ARBA" id="ARBA00023277"/>
    </source>
</evidence>
<evidence type="ECO:0000256" key="9">
    <source>
        <dbReference type="ARBA" id="ARBA00022801"/>
    </source>
</evidence>
<keyword evidence="10" id="KW-0611">Plant defense</keyword>
<evidence type="ECO:0000256" key="17">
    <source>
        <dbReference type="PROSITE-ProRule" id="PRU10061"/>
    </source>
</evidence>
<dbReference type="InterPro" id="IPR008979">
    <property type="entry name" value="Galactose-bd-like_sf"/>
</dbReference>
<dbReference type="EMBL" id="CAXHTB010000025">
    <property type="protein sequence ID" value="CAL0334207.1"/>
    <property type="molecule type" value="Genomic_DNA"/>
</dbReference>
<dbReference type="Gene3D" id="3.80.10.10">
    <property type="entry name" value="Ribonuclease Inhibitor"/>
    <property type="match status" value="1"/>
</dbReference>
<keyword evidence="4" id="KW-0134">Cell wall</keyword>
<dbReference type="SUPFAM" id="SSF51445">
    <property type="entry name" value="(Trans)glycosidases"/>
    <property type="match status" value="1"/>
</dbReference>
<feature type="domain" description="GH10" evidence="19">
    <location>
        <begin position="207"/>
        <end position="507"/>
    </location>
</feature>
<dbReference type="PANTHER" id="PTHR31490:SF2">
    <property type="entry name" value="GLYCOSYL HYDROLASE FAMILY 10 PROTEIN"/>
    <property type="match status" value="1"/>
</dbReference>
<dbReference type="SMART" id="SM00633">
    <property type="entry name" value="Glyco_10"/>
    <property type="match status" value="1"/>
</dbReference>
<dbReference type="InterPro" id="IPR017853">
    <property type="entry name" value="GH"/>
</dbReference>
<sequence length="741" mass="82865">MSPLLLLCVIFFAGYEANALSYDYSASVECLAQPQKPQYNGGIIKNPELNNGLQGWTAFAGAQIEQRESSGNKYVVAHHRKQAYDSVSQKINLQMGTHYTLSAWIQVTGKNVPVIATVKTSKGYNLGGAIFAESNCWSMLKGGFTADTSGPAELYFESNNTSVDIWIDSVSLQPFTEKEWNSHQVQSIEQARKRKVLVKVVDKEGKQVRSASISIVQKKSGFPIGSALTNHILKSNAYQKWFTSRFSVATFANEMKWYSTESVQGKENYGDADSMLQFAKQNNISVRGHNVFWDDPQYQPSWVPALSPDKLKTAVQKRIQSVVTRYKGQLIHWDVNNENMHFSFFESKLGKDFSGWLFNEVNKIDPKVTLFLNDYNTIEEIRDSSVTPSKYVQKVKEIKSYPGNNGLTIGIGLESHFTNVPNIPYMRSSIDTLAATGSPVWITEIDVANQPKQAEYFEQVLREAHSHPKVEGIVMWTGWQPNGECYRICLVDTNFKNLPGGDVVDKLLHEWGSTQVSGVTNQNGILEATLFHEDDSQALLALKSSIDVQNMLPWQGGSDVCTWRGVKDCFKGRVRKLVLEHSNLTGTLDSKILNRLNQLRVLSFKGNSLSGQIPTLSALINLKSLFLNDNNFSGEFPVSVTDLHRVKVIILSGNRISGDIPTSLLKLQRLYVLYLQDNLFTGTIPDFNQTGLRYLNVSKNKLSGEIPVTPTLLRFTASSFSDNQDSVEFRLKGHAKAAAQF</sequence>
<evidence type="ECO:0000256" key="6">
    <source>
        <dbReference type="ARBA" id="ARBA00022614"/>
    </source>
</evidence>
<feature type="chain" id="PRO_5043685056" description="GH10 domain-containing protein" evidence="18">
    <location>
        <begin position="20"/>
        <end position="741"/>
    </location>
</feature>
<keyword evidence="14" id="KW-0326">Glycosidase</keyword>
<feature type="active site" description="Nucleophile" evidence="17">
    <location>
        <position position="444"/>
    </location>
</feature>
<keyword evidence="11" id="KW-0472">Membrane</keyword>
<keyword evidence="21" id="KW-1185">Reference proteome</keyword>
<dbReference type="GO" id="GO:0031176">
    <property type="term" value="F:endo-1,4-beta-xylanase activity"/>
    <property type="evidence" value="ECO:0007669"/>
    <property type="project" value="UniProtKB-ARBA"/>
</dbReference>
<gene>
    <name evidence="20" type="ORF">LLUT_LOCUS35267</name>
</gene>
<dbReference type="InterPro" id="IPR001000">
    <property type="entry name" value="GH10_dom"/>
</dbReference>
<evidence type="ECO:0000256" key="7">
    <source>
        <dbReference type="ARBA" id="ARBA00022729"/>
    </source>
</evidence>
<evidence type="ECO:0000256" key="4">
    <source>
        <dbReference type="ARBA" id="ARBA00022512"/>
    </source>
</evidence>
<evidence type="ECO:0000256" key="14">
    <source>
        <dbReference type="ARBA" id="ARBA00023295"/>
    </source>
</evidence>
<dbReference type="GO" id="GO:0016020">
    <property type="term" value="C:membrane"/>
    <property type="evidence" value="ECO:0007669"/>
    <property type="project" value="UniProtKB-SubCell"/>
</dbReference>
<comment type="similarity">
    <text evidence="3">Belongs to the glycosyl hydrolase 10 (cellulase F) family.</text>
</comment>
<reference evidence="20 21" key="1">
    <citation type="submission" date="2024-03" db="EMBL/GenBank/DDBJ databases">
        <authorList>
            <person name="Martinez-Hernandez J."/>
        </authorList>
    </citation>
    <scope>NUCLEOTIDE SEQUENCE [LARGE SCALE GENOMIC DNA]</scope>
</reference>
<dbReference type="Gene3D" id="3.20.20.80">
    <property type="entry name" value="Glycosidases"/>
    <property type="match status" value="1"/>
</dbReference>
<evidence type="ECO:0000259" key="19">
    <source>
        <dbReference type="PROSITE" id="PS51760"/>
    </source>
</evidence>
<dbReference type="InterPro" id="IPR013210">
    <property type="entry name" value="LRR_N_plant-typ"/>
</dbReference>
<dbReference type="GO" id="GO:0000272">
    <property type="term" value="P:polysaccharide catabolic process"/>
    <property type="evidence" value="ECO:0007669"/>
    <property type="project" value="UniProtKB-KW"/>
</dbReference>
<feature type="signal peptide" evidence="18">
    <location>
        <begin position="1"/>
        <end position="19"/>
    </location>
</feature>
<dbReference type="SUPFAM" id="SSF52058">
    <property type="entry name" value="L domain-like"/>
    <property type="match status" value="1"/>
</dbReference>
<dbReference type="AlphaFoldDB" id="A0AAV1YJJ0"/>
<dbReference type="PROSITE" id="PS51760">
    <property type="entry name" value="GH10_2"/>
    <property type="match status" value="1"/>
</dbReference>
<evidence type="ECO:0000256" key="10">
    <source>
        <dbReference type="ARBA" id="ARBA00022821"/>
    </source>
</evidence>
<evidence type="ECO:0000256" key="18">
    <source>
        <dbReference type="SAM" id="SignalP"/>
    </source>
</evidence>
<evidence type="ECO:0000313" key="21">
    <source>
        <dbReference type="Proteomes" id="UP001497480"/>
    </source>
</evidence>
<comment type="caution">
    <text evidence="20">The sequence shown here is derived from an EMBL/GenBank/DDBJ whole genome shotgun (WGS) entry which is preliminary data.</text>
</comment>
<evidence type="ECO:0000256" key="5">
    <source>
        <dbReference type="ARBA" id="ARBA00022525"/>
    </source>
</evidence>
<comment type="subcellular location">
    <subcellularLocation>
        <location evidence="1">Membrane</location>
        <topology evidence="1">Peripheral membrane protein</topology>
    </subcellularLocation>
    <subcellularLocation>
        <location evidence="2">Secreted</location>
        <location evidence="2">Cell wall</location>
    </subcellularLocation>
</comment>
<keyword evidence="5" id="KW-0964">Secreted</keyword>
<dbReference type="Pfam" id="PF02018">
    <property type="entry name" value="CBM_4_9"/>
    <property type="match status" value="1"/>
</dbReference>
<evidence type="ECO:0000256" key="15">
    <source>
        <dbReference type="ARBA" id="ARBA00023326"/>
    </source>
</evidence>
<accession>A0AAV1YJJ0</accession>
<evidence type="ECO:0000256" key="16">
    <source>
        <dbReference type="ARBA" id="ARBA00038043"/>
    </source>
</evidence>
<dbReference type="PROSITE" id="PS00591">
    <property type="entry name" value="GH10_1"/>
    <property type="match status" value="1"/>
</dbReference>
<keyword evidence="8" id="KW-0677">Repeat</keyword>
<dbReference type="PANTHER" id="PTHR31490">
    <property type="entry name" value="GLYCOSYL HYDROLASE"/>
    <property type="match status" value="1"/>
</dbReference>
<keyword evidence="7 18" id="KW-0732">Signal</keyword>
<keyword evidence="9" id="KW-0378">Hydrolase</keyword>
<dbReference type="Pfam" id="PF00331">
    <property type="entry name" value="Glyco_hydro_10"/>
    <property type="match status" value="1"/>
</dbReference>
<organism evidence="20 21">
    <name type="scientific">Lupinus luteus</name>
    <name type="common">European yellow lupine</name>
    <dbReference type="NCBI Taxonomy" id="3873"/>
    <lineage>
        <taxon>Eukaryota</taxon>
        <taxon>Viridiplantae</taxon>
        <taxon>Streptophyta</taxon>
        <taxon>Embryophyta</taxon>
        <taxon>Tracheophyta</taxon>
        <taxon>Spermatophyta</taxon>
        <taxon>Magnoliopsida</taxon>
        <taxon>eudicotyledons</taxon>
        <taxon>Gunneridae</taxon>
        <taxon>Pentapetalae</taxon>
        <taxon>rosids</taxon>
        <taxon>fabids</taxon>
        <taxon>Fabales</taxon>
        <taxon>Fabaceae</taxon>
        <taxon>Papilionoideae</taxon>
        <taxon>50 kb inversion clade</taxon>
        <taxon>genistoids sensu lato</taxon>
        <taxon>core genistoids</taxon>
        <taxon>Genisteae</taxon>
        <taxon>Lupinus</taxon>
    </lineage>
</organism>
<protein>
    <recommendedName>
        <fullName evidence="19">GH10 domain-containing protein</fullName>
    </recommendedName>
</protein>
<keyword evidence="13" id="KW-0119">Carbohydrate metabolism</keyword>
<dbReference type="SUPFAM" id="SSF49785">
    <property type="entry name" value="Galactose-binding domain-like"/>
    <property type="match status" value="1"/>
</dbReference>
<dbReference type="InterPro" id="IPR003305">
    <property type="entry name" value="CenC_carb-bd"/>
</dbReference>
<dbReference type="FunFam" id="3.80.10.10:FF:000400">
    <property type="entry name" value="Nuclear pore complex protein NUP107"/>
    <property type="match status" value="1"/>
</dbReference>
<evidence type="ECO:0000256" key="8">
    <source>
        <dbReference type="ARBA" id="ARBA00022737"/>
    </source>
</evidence>
<keyword evidence="6" id="KW-0433">Leucine-rich repeat</keyword>
<dbReference type="InterPro" id="IPR044846">
    <property type="entry name" value="GH10"/>
</dbReference>
<evidence type="ECO:0000256" key="1">
    <source>
        <dbReference type="ARBA" id="ARBA00004170"/>
    </source>
</evidence>
<dbReference type="Gene3D" id="2.60.120.260">
    <property type="entry name" value="Galactose-binding domain-like"/>
    <property type="match status" value="1"/>
</dbReference>
<evidence type="ECO:0000256" key="12">
    <source>
        <dbReference type="ARBA" id="ARBA00023157"/>
    </source>
</evidence>
<dbReference type="InterPro" id="IPR001611">
    <property type="entry name" value="Leu-rich_rpt"/>
</dbReference>
<proteinExistence type="inferred from homology"/>
<keyword evidence="12" id="KW-1015">Disulfide bond</keyword>
<evidence type="ECO:0000256" key="2">
    <source>
        <dbReference type="ARBA" id="ARBA00004191"/>
    </source>
</evidence>
<evidence type="ECO:0000256" key="11">
    <source>
        <dbReference type="ARBA" id="ARBA00023136"/>
    </source>
</evidence>
<dbReference type="GO" id="GO:0006952">
    <property type="term" value="P:defense response"/>
    <property type="evidence" value="ECO:0007669"/>
    <property type="project" value="UniProtKB-KW"/>
</dbReference>
<evidence type="ECO:0000313" key="20">
    <source>
        <dbReference type="EMBL" id="CAL0334207.1"/>
    </source>
</evidence>